<dbReference type="OrthoDB" id="3269403at2759"/>
<sequence length="630" mass="71788">MEPLTTAGSVDFDDNFMDAEDAVLVEGQLGVNEVTAGSSSQQQQYYRAQRSEKTQEIQELRGQMAQQSTQMKEEMQQMKLQYEGWWQNFQAEASQREMHLREREIKLQEQETNLYTMLKAQQERAAELERTGAAYEDTMAHMTQQRQREIRRRERQHSMDVSGDEPSTLSMPGSLSPDAPRRPAVVSVPATARDPPHPPGTGSSGSSDIPPRDPPSHPPPTTTPDRDRMALLRTVKAAGRKLYAPPRLLSVQSNTPSTPSSSSNPTQPTAAVSGRDSTPTPTSQQQTSTSDRQPIPSNTTTTPTRSRKIRPRKRPTMAEEQLKIEKELMPKKDHNEFLLLVRKVCKTAFKIEQDVDFLLHDPPSASDIIKFYDDTGPGPQAADLRLDVMGNPKSRWNKIVAGILLQAVQVEAGNTTQLPSDAYMMSLIIQRLDNLKKAWRAKLPRTRMDGTIEDEDEAYQRLEDTVEKTKRSTRHRTRRCAKWERRMKIVDGTIRIKDKDGDNDLCHWEWLREVLSKLTQDGMSSEDTDDEDTLVPTYKTKTLQWRRAMHDALQIIDEGRRANLVVFNPQGSKPRPRHQRGEVILSERPPVPDLPEQLYDEGWLKSLSEDEMSLVNPVISQWKWNELVKV</sequence>
<feature type="compositionally biased region" description="Basic and acidic residues" evidence="1">
    <location>
        <begin position="146"/>
        <end position="158"/>
    </location>
</feature>
<organism evidence="2 3">
    <name type="scientific">Antrodiella citrinella</name>
    <dbReference type="NCBI Taxonomy" id="2447956"/>
    <lineage>
        <taxon>Eukaryota</taxon>
        <taxon>Fungi</taxon>
        <taxon>Dikarya</taxon>
        <taxon>Basidiomycota</taxon>
        <taxon>Agaricomycotina</taxon>
        <taxon>Agaricomycetes</taxon>
        <taxon>Polyporales</taxon>
        <taxon>Steccherinaceae</taxon>
        <taxon>Antrodiella</taxon>
    </lineage>
</organism>
<protein>
    <submittedName>
        <fullName evidence="2">Uncharacterized protein</fullName>
    </submittedName>
</protein>
<proteinExistence type="predicted"/>
<reference evidence="2 3" key="1">
    <citation type="submission" date="2019-02" db="EMBL/GenBank/DDBJ databases">
        <title>Genome sequencing of the rare red list fungi Antrodiella citrinella (Flaviporus citrinellus).</title>
        <authorList>
            <person name="Buettner E."/>
            <person name="Kellner H."/>
        </authorList>
    </citation>
    <scope>NUCLEOTIDE SEQUENCE [LARGE SCALE GENOMIC DNA]</scope>
    <source>
        <strain evidence="2 3">DSM 108506</strain>
    </source>
</reference>
<feature type="compositionally biased region" description="Basic residues" evidence="1">
    <location>
        <begin position="305"/>
        <end position="315"/>
    </location>
</feature>
<name>A0A4S4LZK3_9APHY</name>
<accession>A0A4S4LZK3</accession>
<dbReference type="AlphaFoldDB" id="A0A4S4LZK3"/>
<evidence type="ECO:0000313" key="2">
    <source>
        <dbReference type="EMBL" id="THH17438.1"/>
    </source>
</evidence>
<feature type="compositionally biased region" description="Low complexity" evidence="1">
    <location>
        <begin position="252"/>
        <end position="304"/>
    </location>
</feature>
<dbReference type="EMBL" id="SGPM01000655">
    <property type="protein sequence ID" value="THH17438.1"/>
    <property type="molecule type" value="Genomic_DNA"/>
</dbReference>
<keyword evidence="3" id="KW-1185">Reference proteome</keyword>
<feature type="region of interest" description="Disordered" evidence="1">
    <location>
        <begin position="133"/>
        <end position="318"/>
    </location>
</feature>
<evidence type="ECO:0000256" key="1">
    <source>
        <dbReference type="SAM" id="MobiDB-lite"/>
    </source>
</evidence>
<dbReference type="Proteomes" id="UP000308730">
    <property type="component" value="Unassembled WGS sequence"/>
</dbReference>
<feature type="compositionally biased region" description="Low complexity" evidence="1">
    <location>
        <begin position="200"/>
        <end position="209"/>
    </location>
</feature>
<comment type="caution">
    <text evidence="2">The sequence shown here is derived from an EMBL/GenBank/DDBJ whole genome shotgun (WGS) entry which is preliminary data.</text>
</comment>
<evidence type="ECO:0000313" key="3">
    <source>
        <dbReference type="Proteomes" id="UP000308730"/>
    </source>
</evidence>
<gene>
    <name evidence="2" type="ORF">EUX98_g9136</name>
</gene>